<keyword evidence="4" id="KW-0745">Spermidine biosynthesis</keyword>
<accession>A0AAU8LSE8</accession>
<evidence type="ECO:0000256" key="9">
    <source>
        <dbReference type="ARBA" id="ARBA00023317"/>
    </source>
</evidence>
<evidence type="ECO:0000256" key="4">
    <source>
        <dbReference type="ARBA" id="ARBA00023066"/>
    </source>
</evidence>
<evidence type="ECO:0000256" key="2">
    <source>
        <dbReference type="ARBA" id="ARBA00022793"/>
    </source>
</evidence>
<dbReference type="PANTHER" id="PTHR33866:SF2">
    <property type="entry name" value="S-ADENOSYLMETHIONINE DECARBOXYLASE PROENZYME"/>
    <property type="match status" value="1"/>
</dbReference>
<reference evidence="10" key="1">
    <citation type="journal article" date="2024" name="Syst. Appl. Microbiol.">
        <title>First single-strain enrichments of Electrothrix cable bacteria, description of E. aestuarii sp. nov. and E. rattekaaiensis sp. nov., and proposal of a cable bacteria taxonomy following the rules of the SeqCode.</title>
        <authorList>
            <person name="Plum-Jensen L.E."/>
            <person name="Schramm A."/>
            <person name="Marshall I.P.G."/>
        </authorList>
    </citation>
    <scope>NUCLEOTIDE SEQUENCE</scope>
    <source>
        <strain evidence="10">Rat1</strain>
    </source>
</reference>
<name>A0AAU8LSE8_9BACT</name>
<evidence type="ECO:0000256" key="7">
    <source>
        <dbReference type="ARBA" id="ARBA00023239"/>
    </source>
</evidence>
<proteinExistence type="predicted"/>
<evidence type="ECO:0000256" key="5">
    <source>
        <dbReference type="ARBA" id="ARBA00023115"/>
    </source>
</evidence>
<dbReference type="InterPro" id="IPR016067">
    <property type="entry name" value="S-AdoMet_deCO2ase_core"/>
</dbReference>
<dbReference type="GO" id="GO:0005829">
    <property type="term" value="C:cytosol"/>
    <property type="evidence" value="ECO:0007669"/>
    <property type="project" value="TreeGrafter"/>
</dbReference>
<dbReference type="Pfam" id="PF02675">
    <property type="entry name" value="AdoMet_dc"/>
    <property type="match status" value="1"/>
</dbReference>
<organism evidence="10">
    <name type="scientific">Candidatus Electrothrix aestuarii</name>
    <dbReference type="NCBI Taxonomy" id="3062594"/>
    <lineage>
        <taxon>Bacteria</taxon>
        <taxon>Pseudomonadati</taxon>
        <taxon>Thermodesulfobacteriota</taxon>
        <taxon>Desulfobulbia</taxon>
        <taxon>Desulfobulbales</taxon>
        <taxon>Desulfobulbaceae</taxon>
        <taxon>Candidatus Electrothrix</taxon>
    </lineage>
</organism>
<comment type="cofactor">
    <cofactor evidence="1">
        <name>pyruvate</name>
        <dbReference type="ChEBI" id="CHEBI:15361"/>
    </cofactor>
</comment>
<keyword evidence="3" id="KW-0068">Autocatalytic cleavage</keyword>
<dbReference type="EMBL" id="CP159373">
    <property type="protein sequence ID" value="XCN72228.1"/>
    <property type="molecule type" value="Genomic_DNA"/>
</dbReference>
<keyword evidence="8" id="KW-0704">Schiff base</keyword>
<sequence>MMDVVGANPCVRPYTRAGTGTCPYNLKTEILFWENLKTPKKDMAFTEQEKQRAFGFHLMLDCYQCNPEHLDNIDSCYRFLDELVLITGATKQTQPYVFRTPEEFAGKEGLSGWVPLVESGISLHTLTASNFISLDVYSCKEFSVEDIKAYTQQFFQPAEIEERFLLRGLKYH</sequence>
<keyword evidence="9" id="KW-0670">Pyruvate</keyword>
<gene>
    <name evidence="10" type="ORF">Q3M24_18265</name>
</gene>
<evidence type="ECO:0000313" key="10">
    <source>
        <dbReference type="EMBL" id="XCN72228.1"/>
    </source>
</evidence>
<dbReference type="KEGG" id="eaj:Q3M24_18265"/>
<evidence type="ECO:0000256" key="8">
    <source>
        <dbReference type="ARBA" id="ARBA00023270"/>
    </source>
</evidence>
<keyword evidence="6" id="KW-0865">Zymogen</keyword>
<dbReference type="AlphaFoldDB" id="A0AAU8LSE8"/>
<dbReference type="GO" id="GO:0008295">
    <property type="term" value="P:spermidine biosynthetic process"/>
    <property type="evidence" value="ECO:0007669"/>
    <property type="project" value="UniProtKB-KW"/>
</dbReference>
<dbReference type="InterPro" id="IPR003826">
    <property type="entry name" value="AdoMetDC_fam_prok"/>
</dbReference>
<dbReference type="Gene3D" id="3.60.90.10">
    <property type="entry name" value="S-adenosylmethionine decarboxylase"/>
    <property type="match status" value="1"/>
</dbReference>
<dbReference type="PANTHER" id="PTHR33866">
    <property type="entry name" value="S-ADENOSYLMETHIONINE DECARBOXYLASE PROENZYME"/>
    <property type="match status" value="1"/>
</dbReference>
<dbReference type="SUPFAM" id="SSF56276">
    <property type="entry name" value="S-adenosylmethionine decarboxylase"/>
    <property type="match status" value="1"/>
</dbReference>
<dbReference type="GO" id="GO:0004014">
    <property type="term" value="F:adenosylmethionine decarboxylase activity"/>
    <property type="evidence" value="ECO:0007669"/>
    <property type="project" value="InterPro"/>
</dbReference>
<keyword evidence="2" id="KW-0210">Decarboxylase</keyword>
<evidence type="ECO:0000256" key="1">
    <source>
        <dbReference type="ARBA" id="ARBA00001928"/>
    </source>
</evidence>
<keyword evidence="7" id="KW-0456">Lyase</keyword>
<reference evidence="10" key="2">
    <citation type="submission" date="2024-06" db="EMBL/GenBank/DDBJ databases">
        <authorList>
            <person name="Plum-Jensen L.E."/>
            <person name="Schramm A."/>
            <person name="Marshall I.P.G."/>
        </authorList>
    </citation>
    <scope>NUCLEOTIDE SEQUENCE</scope>
    <source>
        <strain evidence="10">Rat1</strain>
    </source>
</reference>
<protein>
    <submittedName>
        <fullName evidence="10">S-adenosylmethionine decarboxylase</fullName>
    </submittedName>
</protein>
<keyword evidence="5" id="KW-0620">Polyamine biosynthesis</keyword>
<evidence type="ECO:0000256" key="6">
    <source>
        <dbReference type="ARBA" id="ARBA00023145"/>
    </source>
</evidence>
<evidence type="ECO:0000256" key="3">
    <source>
        <dbReference type="ARBA" id="ARBA00022813"/>
    </source>
</evidence>